<evidence type="ECO:0000313" key="12">
    <source>
        <dbReference type="EMBL" id="ODV74596.1"/>
    </source>
</evidence>
<protein>
    <recommendedName>
        <fullName evidence="11">PH domain-containing protein</fullName>
    </recommendedName>
</protein>
<dbReference type="GO" id="GO:0030011">
    <property type="term" value="P:maintenance of cell polarity"/>
    <property type="evidence" value="ECO:0007669"/>
    <property type="project" value="TreeGrafter"/>
</dbReference>
<dbReference type="Pfam" id="PF01237">
    <property type="entry name" value="Oxysterol_BP"/>
    <property type="match status" value="1"/>
</dbReference>
<dbReference type="GO" id="GO:0120015">
    <property type="term" value="F:sterol transfer activity"/>
    <property type="evidence" value="ECO:0007669"/>
    <property type="project" value="UniProtKB-ARBA"/>
</dbReference>
<dbReference type="SMART" id="SM00233">
    <property type="entry name" value="PH"/>
    <property type="match status" value="1"/>
</dbReference>
<dbReference type="EMBL" id="KV453927">
    <property type="protein sequence ID" value="ODV74596.1"/>
    <property type="molecule type" value="Genomic_DNA"/>
</dbReference>
<dbReference type="InterPro" id="IPR001849">
    <property type="entry name" value="PH_domain"/>
</dbReference>
<dbReference type="SUPFAM" id="SSF144000">
    <property type="entry name" value="Oxysterol-binding protein-like"/>
    <property type="match status" value="1"/>
</dbReference>
<name>A0A1E4S4Z5_CYBJN</name>
<dbReference type="Proteomes" id="UP000094389">
    <property type="component" value="Unassembled WGS sequence"/>
</dbReference>
<dbReference type="InterPro" id="IPR036770">
    <property type="entry name" value="Ankyrin_rpt-contain_sf"/>
</dbReference>
<dbReference type="AlphaFoldDB" id="A0A1E4S4Z5"/>
<keyword evidence="13" id="KW-1185">Reference proteome</keyword>
<keyword evidence="6" id="KW-0445">Lipid transport</keyword>
<keyword evidence="7" id="KW-0446">Lipid-binding</keyword>
<evidence type="ECO:0000256" key="6">
    <source>
        <dbReference type="ARBA" id="ARBA00023055"/>
    </source>
</evidence>
<dbReference type="GO" id="GO:0005829">
    <property type="term" value="C:cytosol"/>
    <property type="evidence" value="ECO:0007669"/>
    <property type="project" value="TreeGrafter"/>
</dbReference>
<sequence>MSQKEPKEDDVADPMSSSPAKINKPNLGSINPPLFKLMVLDALKNNNYDHLKSLVRSADSAPNHDDFLSVRNSILNLAVQVASVKLIQKLLSQECSSELGVDINYQDTDGNTPLHLAALNNRLDVAQLLLRDGRINDTILNNNRKQPIEVTKDSHMIALLQYEQSQYLEKIALDFRKSFIDHDFARLDEILLQPRNAELLDINGNDPESGDTVLHEFVKKNDIGMVQWILSHGGDPFKRDKKGRLAIDLVPKTNETMKQILRDATQNQTVINMNEVSSLTVPTFKGYLNKWTNFAGGYKLRWFVLDANGVLSYYKSQDDSNSACRGSLNMRTATLHLDSSEKMKFEIEGKTGVSWHLRGNHPTETNRWVWALQGAIRYAKDKDAERIRRSTSSALNVEDGFKKLGYKSPRLPTSEPDAPFGNSIDNKPELQKRRSVTAVIVNDSDDDEGDESDEFLGGDDNDDSDLNAGPFAQDISMAKSGFKTQLDALRELLQNMQLCGTSQEAVVISLTAVNSMIESYEELINLVEKRDSRLVKNLHKQKDINGLWINSMRDLENELIAKNNELETFESERRKIKRVLTKKFGYSTTSLEHVPTIESIAESSGDGAEQGDYAADAEISRILGSDESEDEFFDADDFSDDEEDTEVNVLQQDDGYATETEDESVVTPHVEEVYTEAQKNKLALIEHDKSFLGYEDPPRTELGLKVDERPVVSLWGILKSMIGKDITKIALPVAFNEPTSMLQRLAEDFEYSSLLEQAASFEDSSLRMLYVAVFNMSQYSSTINRVAKPFNPLLGETYEYSRPDLGFRFVSEQVSHHPPISALIAEHTKWDYYGETSVRSGFNGRSFDVQPTATWYLHLRPDHGDEEVYSWKKLTTSVVGILVGSPSIDNYGDMIITNHKTGDQCIVTFKPRGWRSGQVYEMSGLVTDKYGNKKWAIGGHWNSKVYGKKILSDDMHIDKKATAVEGGPVDDGSKFLIWSAKPRPTVPFNLTSYAISLNAPQPGLMEWVAKSDTRLRPDQRAMEDGLYDDAGDLKLYVEEKQRAARKAREEQNVEYEPNFFFKDVHPITGEEYWKFTGDYWNLRSQKKLPSVDIF</sequence>
<feature type="region of interest" description="Disordered" evidence="10">
    <location>
        <begin position="405"/>
        <end position="470"/>
    </location>
</feature>
<feature type="domain" description="PH" evidence="11">
    <location>
        <begin position="281"/>
        <end position="377"/>
    </location>
</feature>
<evidence type="ECO:0000256" key="7">
    <source>
        <dbReference type="ARBA" id="ARBA00023121"/>
    </source>
</evidence>
<dbReference type="SUPFAM" id="SSF48403">
    <property type="entry name" value="Ankyrin repeat"/>
    <property type="match status" value="1"/>
</dbReference>
<dbReference type="PANTHER" id="PTHR10972">
    <property type="entry name" value="OXYSTEROL-BINDING PROTEIN-RELATED"/>
    <property type="match status" value="1"/>
</dbReference>
<dbReference type="GeneID" id="30988864"/>
<dbReference type="Pfam" id="PF00023">
    <property type="entry name" value="Ank"/>
    <property type="match status" value="1"/>
</dbReference>
<dbReference type="PROSITE" id="PS01013">
    <property type="entry name" value="OSBP"/>
    <property type="match status" value="1"/>
</dbReference>
<evidence type="ECO:0000256" key="5">
    <source>
        <dbReference type="ARBA" id="ARBA00023043"/>
    </source>
</evidence>
<dbReference type="InterPro" id="IPR018494">
    <property type="entry name" value="Oxysterol-bd_CS"/>
</dbReference>
<reference evidence="12 13" key="1">
    <citation type="journal article" date="2016" name="Proc. Natl. Acad. Sci. U.S.A.">
        <title>Comparative genomics of biotechnologically important yeasts.</title>
        <authorList>
            <person name="Riley R."/>
            <person name="Haridas S."/>
            <person name="Wolfe K.H."/>
            <person name="Lopes M.R."/>
            <person name="Hittinger C.T."/>
            <person name="Goeker M."/>
            <person name="Salamov A.A."/>
            <person name="Wisecaver J.H."/>
            <person name="Long T.M."/>
            <person name="Calvey C.H."/>
            <person name="Aerts A.L."/>
            <person name="Barry K.W."/>
            <person name="Choi C."/>
            <person name="Clum A."/>
            <person name="Coughlan A.Y."/>
            <person name="Deshpande S."/>
            <person name="Douglass A.P."/>
            <person name="Hanson S.J."/>
            <person name="Klenk H.-P."/>
            <person name="LaButti K.M."/>
            <person name="Lapidus A."/>
            <person name="Lindquist E.A."/>
            <person name="Lipzen A.M."/>
            <person name="Meier-Kolthoff J.P."/>
            <person name="Ohm R.A."/>
            <person name="Otillar R.P."/>
            <person name="Pangilinan J.L."/>
            <person name="Peng Y."/>
            <person name="Rokas A."/>
            <person name="Rosa C.A."/>
            <person name="Scheuner C."/>
            <person name="Sibirny A.A."/>
            <person name="Slot J.C."/>
            <person name="Stielow J.B."/>
            <person name="Sun H."/>
            <person name="Kurtzman C.P."/>
            <person name="Blackwell M."/>
            <person name="Grigoriev I.V."/>
            <person name="Jeffries T.W."/>
        </authorList>
    </citation>
    <scope>NUCLEOTIDE SEQUENCE [LARGE SCALE GENOMIC DNA]</scope>
    <source>
        <strain evidence="13">ATCC 18201 / CBS 1600 / BCRC 20928 / JCM 3617 / NBRC 0987 / NRRL Y-1542</strain>
    </source>
</reference>
<dbReference type="InterPro" id="IPR002110">
    <property type="entry name" value="Ankyrin_rpt"/>
</dbReference>
<feature type="region of interest" description="Disordered" evidence="10">
    <location>
        <begin position="1"/>
        <end position="25"/>
    </location>
</feature>
<dbReference type="SMART" id="SM00248">
    <property type="entry name" value="ANK"/>
    <property type="match status" value="3"/>
</dbReference>
<dbReference type="FunFam" id="2.30.29.30:FF:000061">
    <property type="entry name" value="Oxysterol binding protein 1"/>
    <property type="match status" value="1"/>
</dbReference>
<dbReference type="GO" id="GO:0006897">
    <property type="term" value="P:endocytosis"/>
    <property type="evidence" value="ECO:0007669"/>
    <property type="project" value="TreeGrafter"/>
</dbReference>
<evidence type="ECO:0000256" key="3">
    <source>
        <dbReference type="ARBA" id="ARBA00022553"/>
    </source>
</evidence>
<dbReference type="OMA" id="LPEMKGW"/>
<dbReference type="Pfam" id="PF12796">
    <property type="entry name" value="Ank_2"/>
    <property type="match status" value="1"/>
</dbReference>
<dbReference type="Pfam" id="PF00169">
    <property type="entry name" value="PH"/>
    <property type="match status" value="1"/>
</dbReference>
<dbReference type="InterPro" id="IPR037239">
    <property type="entry name" value="OSBP_sf"/>
</dbReference>
<evidence type="ECO:0000256" key="10">
    <source>
        <dbReference type="SAM" id="MobiDB-lite"/>
    </source>
</evidence>
<evidence type="ECO:0000256" key="1">
    <source>
        <dbReference type="ARBA" id="ARBA00008842"/>
    </source>
</evidence>
<evidence type="ECO:0000256" key="4">
    <source>
        <dbReference type="ARBA" id="ARBA00022737"/>
    </source>
</evidence>
<dbReference type="Gene3D" id="1.25.40.20">
    <property type="entry name" value="Ankyrin repeat-containing domain"/>
    <property type="match status" value="2"/>
</dbReference>
<dbReference type="CDD" id="cd13292">
    <property type="entry name" value="PH_Osh1p_Osh2p_yeast"/>
    <property type="match status" value="1"/>
</dbReference>
<evidence type="ECO:0000259" key="11">
    <source>
        <dbReference type="PROSITE" id="PS50003"/>
    </source>
</evidence>
<feature type="repeat" description="ANK" evidence="8">
    <location>
        <begin position="209"/>
        <end position="241"/>
    </location>
</feature>
<dbReference type="GO" id="GO:0034727">
    <property type="term" value="P:piecemeal microautophagy of the nucleus"/>
    <property type="evidence" value="ECO:0007669"/>
    <property type="project" value="TreeGrafter"/>
</dbReference>
<organism evidence="12 13">
    <name type="scientific">Cyberlindnera jadinii (strain ATCC 18201 / CBS 1600 / BCRC 20928 / JCM 3617 / NBRC 0987 / NRRL Y-1542)</name>
    <name type="common">Torula yeast</name>
    <name type="synonym">Candida utilis</name>
    <dbReference type="NCBI Taxonomy" id="983966"/>
    <lineage>
        <taxon>Eukaryota</taxon>
        <taxon>Fungi</taxon>
        <taxon>Dikarya</taxon>
        <taxon>Ascomycota</taxon>
        <taxon>Saccharomycotina</taxon>
        <taxon>Saccharomycetes</taxon>
        <taxon>Phaffomycetales</taxon>
        <taxon>Phaffomycetaceae</taxon>
        <taxon>Cyberlindnera</taxon>
    </lineage>
</organism>
<evidence type="ECO:0000256" key="8">
    <source>
        <dbReference type="PROSITE-ProRule" id="PRU00023"/>
    </source>
</evidence>
<feature type="repeat" description="ANK" evidence="8">
    <location>
        <begin position="109"/>
        <end position="133"/>
    </location>
</feature>
<dbReference type="PROSITE" id="PS50088">
    <property type="entry name" value="ANK_REPEAT"/>
    <property type="match status" value="2"/>
</dbReference>
<keyword evidence="3" id="KW-0597">Phosphoprotein</keyword>
<comment type="similarity">
    <text evidence="1 9">Belongs to the OSBP family.</text>
</comment>
<dbReference type="PROSITE" id="PS50003">
    <property type="entry name" value="PH_DOMAIN"/>
    <property type="match status" value="1"/>
</dbReference>
<dbReference type="GO" id="GO:0005886">
    <property type="term" value="C:plasma membrane"/>
    <property type="evidence" value="ECO:0007669"/>
    <property type="project" value="TreeGrafter"/>
</dbReference>
<keyword evidence="2" id="KW-0813">Transport</keyword>
<evidence type="ECO:0000256" key="9">
    <source>
        <dbReference type="RuleBase" id="RU003844"/>
    </source>
</evidence>
<dbReference type="Gene3D" id="2.40.160.120">
    <property type="match status" value="1"/>
</dbReference>
<dbReference type="OrthoDB" id="1854502at2759"/>
<keyword evidence="4" id="KW-0677">Repeat</keyword>
<dbReference type="Gene3D" id="2.30.29.30">
    <property type="entry name" value="Pleckstrin-homology domain (PH domain)/Phosphotyrosine-binding domain (PTB)"/>
    <property type="match status" value="1"/>
</dbReference>
<dbReference type="PANTHER" id="PTHR10972:SF205">
    <property type="entry name" value="OXYSTEROL-BINDING PROTEIN 1"/>
    <property type="match status" value="1"/>
</dbReference>
<dbReference type="Gene3D" id="3.30.70.3490">
    <property type="match status" value="1"/>
</dbReference>
<dbReference type="RefSeq" id="XP_020071635.1">
    <property type="nucleotide sequence ID" value="XM_020214468.1"/>
</dbReference>
<dbReference type="FunFam" id="2.40.160.120:FF:000001">
    <property type="entry name" value="Oxysterol-binding protein"/>
    <property type="match status" value="1"/>
</dbReference>
<dbReference type="GO" id="GO:0032934">
    <property type="term" value="F:sterol binding"/>
    <property type="evidence" value="ECO:0007669"/>
    <property type="project" value="TreeGrafter"/>
</dbReference>
<dbReference type="PROSITE" id="PS50297">
    <property type="entry name" value="ANK_REP_REGION"/>
    <property type="match status" value="1"/>
</dbReference>
<dbReference type="InterPro" id="IPR000648">
    <property type="entry name" value="Oxysterol-bd"/>
</dbReference>
<keyword evidence="5 8" id="KW-0040">ANK repeat</keyword>
<dbReference type="GO" id="GO:0006887">
    <property type="term" value="P:exocytosis"/>
    <property type="evidence" value="ECO:0007669"/>
    <property type="project" value="UniProtKB-ARBA"/>
</dbReference>
<gene>
    <name evidence="12" type="ORF">CYBJADRAFT_166395</name>
</gene>
<proteinExistence type="inferred from homology"/>
<dbReference type="GO" id="GO:0005635">
    <property type="term" value="C:nuclear envelope"/>
    <property type="evidence" value="ECO:0007669"/>
    <property type="project" value="TreeGrafter"/>
</dbReference>
<dbReference type="InterPro" id="IPR011993">
    <property type="entry name" value="PH-like_dom_sf"/>
</dbReference>
<evidence type="ECO:0000256" key="2">
    <source>
        <dbReference type="ARBA" id="ARBA00022448"/>
    </source>
</evidence>
<feature type="compositionally biased region" description="Acidic residues" evidence="10">
    <location>
        <begin position="443"/>
        <end position="465"/>
    </location>
</feature>
<dbReference type="SUPFAM" id="SSF50729">
    <property type="entry name" value="PH domain-like"/>
    <property type="match status" value="1"/>
</dbReference>
<evidence type="ECO:0000313" key="13">
    <source>
        <dbReference type="Proteomes" id="UP000094389"/>
    </source>
</evidence>
<dbReference type="GO" id="GO:0097038">
    <property type="term" value="C:perinuclear endoplasmic reticulum"/>
    <property type="evidence" value="ECO:0007669"/>
    <property type="project" value="TreeGrafter"/>
</dbReference>
<accession>A0A1E4S4Z5</accession>
<dbReference type="STRING" id="983966.A0A1E4S4Z5"/>